<evidence type="ECO:0000313" key="2">
    <source>
        <dbReference type="Proteomes" id="UP000056450"/>
    </source>
</evidence>
<name>A0AAP1C775_9BURK</name>
<dbReference type="EMBL" id="LOTQ01000001">
    <property type="protein sequence ID" value="KVA12916.1"/>
    <property type="molecule type" value="Genomic_DNA"/>
</dbReference>
<evidence type="ECO:0000313" key="1">
    <source>
        <dbReference type="EMBL" id="KVA12916.1"/>
    </source>
</evidence>
<proteinExistence type="predicted"/>
<dbReference type="AlphaFoldDB" id="A0AAP1C775"/>
<accession>A0AAP1C775</accession>
<comment type="caution">
    <text evidence="1">The sequence shown here is derived from an EMBL/GenBank/DDBJ whole genome shotgun (WGS) entry which is preliminary data.</text>
</comment>
<sequence length="88" mass="9659">MLQGELGLIEVRGSLGAILLEPVQASIRGIMLPEILVHIPDVHAAPSDTQSLSLVIRTLRRGSDSKAGSFQRMDDAQCERIRWVARIV</sequence>
<organism evidence="1 2">
    <name type="scientific">Burkholderia latens</name>
    <dbReference type="NCBI Taxonomy" id="488446"/>
    <lineage>
        <taxon>Bacteria</taxon>
        <taxon>Pseudomonadati</taxon>
        <taxon>Pseudomonadota</taxon>
        <taxon>Betaproteobacteria</taxon>
        <taxon>Burkholderiales</taxon>
        <taxon>Burkholderiaceae</taxon>
        <taxon>Burkholderia</taxon>
        <taxon>Burkholderia cepacia complex</taxon>
    </lineage>
</organism>
<protein>
    <submittedName>
        <fullName evidence="1">Uncharacterized protein</fullName>
    </submittedName>
</protein>
<dbReference type="Proteomes" id="UP000056450">
    <property type="component" value="Unassembled WGS sequence"/>
</dbReference>
<reference evidence="1 2" key="1">
    <citation type="submission" date="2015-11" db="EMBL/GenBank/DDBJ databases">
        <title>Expanding the genomic diversity of Burkholderia species for the development of highly accurate diagnostics.</title>
        <authorList>
            <person name="Sahl J."/>
            <person name="Keim P."/>
            <person name="Wagner D."/>
        </authorList>
    </citation>
    <scope>NUCLEOTIDE SEQUENCE [LARGE SCALE GENOMIC DNA]</scope>
    <source>
        <strain evidence="1 2">RF32-BP12</strain>
    </source>
</reference>
<gene>
    <name evidence="1" type="ORF">WI41_05555</name>
</gene>